<accession>A0AAU9DFH8</accession>
<protein>
    <recommendedName>
        <fullName evidence="7 8">Triosephosphate isomerase</fullName>
        <shortName evidence="7">TIM</shortName>
        <shortName evidence="7">TPI</shortName>
        <ecNumber evidence="7 8">5.3.1.1</ecNumber>
    </recommendedName>
    <alternativeName>
        <fullName evidence="7">Triose-phosphate isomerase</fullName>
    </alternativeName>
</protein>
<feature type="active site" description="Proton acceptor" evidence="7">
    <location>
        <position position="167"/>
    </location>
</feature>
<dbReference type="GO" id="GO:0006094">
    <property type="term" value="P:gluconeogenesis"/>
    <property type="evidence" value="ECO:0007669"/>
    <property type="project" value="UniProtKB-UniRule"/>
</dbReference>
<dbReference type="GO" id="GO:0005829">
    <property type="term" value="C:cytosol"/>
    <property type="evidence" value="ECO:0007669"/>
    <property type="project" value="TreeGrafter"/>
</dbReference>
<evidence type="ECO:0000256" key="3">
    <source>
        <dbReference type="ARBA" id="ARBA00022432"/>
    </source>
</evidence>
<keyword evidence="10" id="KW-1185">Reference proteome</keyword>
<evidence type="ECO:0000256" key="8">
    <source>
        <dbReference type="RuleBase" id="RU363013"/>
    </source>
</evidence>
<dbReference type="GO" id="GO:0019563">
    <property type="term" value="P:glycerol catabolic process"/>
    <property type="evidence" value="ECO:0007669"/>
    <property type="project" value="TreeGrafter"/>
</dbReference>
<dbReference type="RefSeq" id="WP_307905073.1">
    <property type="nucleotide sequence ID" value="NZ_AP027059.1"/>
</dbReference>
<feature type="binding site" evidence="7">
    <location>
        <begin position="9"/>
        <end position="11"/>
    </location>
    <ligand>
        <name>substrate</name>
    </ligand>
</feature>
<comment type="similarity">
    <text evidence="2 7 8">Belongs to the triosephosphate isomerase family.</text>
</comment>
<dbReference type="KEGG" id="haby:HLVA_07060"/>
<evidence type="ECO:0000256" key="1">
    <source>
        <dbReference type="ARBA" id="ARBA00004680"/>
    </source>
</evidence>
<dbReference type="InterPro" id="IPR022896">
    <property type="entry name" value="TrioseP_Isoase_bac/euk"/>
</dbReference>
<comment type="function">
    <text evidence="7">Involved in the gluconeogenesis. Catalyzes stereospecifically the conversion of dihydroxyacetone phosphate (DHAP) to D-glyceraldehyde-3-phosphate (G3P).</text>
</comment>
<gene>
    <name evidence="7 9" type="primary">tpiA</name>
    <name evidence="9" type="ORF">HLVA_07060</name>
</gene>
<organism evidence="9 10">
    <name type="scientific">Haliovirga abyssi</name>
    <dbReference type="NCBI Taxonomy" id="2996794"/>
    <lineage>
        <taxon>Bacteria</taxon>
        <taxon>Fusobacteriati</taxon>
        <taxon>Fusobacteriota</taxon>
        <taxon>Fusobacteriia</taxon>
        <taxon>Fusobacteriales</taxon>
        <taxon>Haliovirgaceae</taxon>
        <taxon>Haliovirga</taxon>
    </lineage>
</organism>
<proteinExistence type="inferred from homology"/>
<evidence type="ECO:0000313" key="9">
    <source>
        <dbReference type="EMBL" id="BDU50137.1"/>
    </source>
</evidence>
<dbReference type="Gene3D" id="3.20.20.70">
    <property type="entry name" value="Aldolase class I"/>
    <property type="match status" value="1"/>
</dbReference>
<keyword evidence="6 7" id="KW-0413">Isomerase</keyword>
<evidence type="ECO:0000256" key="7">
    <source>
        <dbReference type="HAMAP-Rule" id="MF_00147"/>
    </source>
</evidence>
<evidence type="ECO:0000256" key="5">
    <source>
        <dbReference type="ARBA" id="ARBA00023152"/>
    </source>
</evidence>
<feature type="binding site" evidence="7">
    <location>
        <begin position="234"/>
        <end position="235"/>
    </location>
    <ligand>
        <name>substrate</name>
    </ligand>
</feature>
<reference evidence="9 10" key="1">
    <citation type="submission" date="2022-11" db="EMBL/GenBank/DDBJ databases">
        <title>Haliovirga abyssi gen. nov., sp. nov., a mesophilic fermentative bacterium isolated from the Iheya North hydrothermal field and the proposal of Haliovirgaceae fam. nov.</title>
        <authorList>
            <person name="Miyazaki U."/>
            <person name="Tame A."/>
            <person name="Miyazaki J."/>
            <person name="Takai K."/>
            <person name="Sawayama S."/>
            <person name="Kitajima M."/>
            <person name="Okamoto A."/>
            <person name="Nakagawa S."/>
        </authorList>
    </citation>
    <scope>NUCLEOTIDE SEQUENCE [LARGE SCALE GENOMIC DNA]</scope>
    <source>
        <strain evidence="9 10">IC12</strain>
    </source>
</reference>
<dbReference type="Pfam" id="PF00121">
    <property type="entry name" value="TIM"/>
    <property type="match status" value="1"/>
</dbReference>
<dbReference type="CDD" id="cd00311">
    <property type="entry name" value="TIM"/>
    <property type="match status" value="1"/>
</dbReference>
<evidence type="ECO:0000256" key="2">
    <source>
        <dbReference type="ARBA" id="ARBA00007422"/>
    </source>
</evidence>
<keyword evidence="4 7" id="KW-0963">Cytoplasm</keyword>
<dbReference type="EC" id="5.3.1.1" evidence="7 8"/>
<dbReference type="InterPro" id="IPR000652">
    <property type="entry name" value="Triosephosphate_isomerase"/>
</dbReference>
<evidence type="ECO:0000256" key="6">
    <source>
        <dbReference type="ARBA" id="ARBA00023235"/>
    </source>
</evidence>
<dbReference type="HAMAP" id="MF_00147_B">
    <property type="entry name" value="TIM_B"/>
    <property type="match status" value="1"/>
</dbReference>
<dbReference type="AlphaFoldDB" id="A0AAU9DFH8"/>
<dbReference type="InterPro" id="IPR035990">
    <property type="entry name" value="TIM_sf"/>
</dbReference>
<evidence type="ECO:0000256" key="4">
    <source>
        <dbReference type="ARBA" id="ARBA00022490"/>
    </source>
</evidence>
<comment type="catalytic activity">
    <reaction evidence="7 8">
        <text>D-glyceraldehyde 3-phosphate = dihydroxyacetone phosphate</text>
        <dbReference type="Rhea" id="RHEA:18585"/>
        <dbReference type="ChEBI" id="CHEBI:57642"/>
        <dbReference type="ChEBI" id="CHEBI:59776"/>
        <dbReference type="EC" id="5.3.1.1"/>
    </reaction>
</comment>
<feature type="binding site" evidence="7">
    <location>
        <position position="213"/>
    </location>
    <ligand>
        <name>substrate</name>
    </ligand>
</feature>
<comment type="pathway">
    <text evidence="7 8">Carbohydrate biosynthesis; gluconeogenesis.</text>
</comment>
<dbReference type="Proteomes" id="UP001321582">
    <property type="component" value="Chromosome"/>
</dbReference>
<dbReference type="GO" id="GO:0046166">
    <property type="term" value="P:glyceraldehyde-3-phosphate biosynthetic process"/>
    <property type="evidence" value="ECO:0007669"/>
    <property type="project" value="TreeGrafter"/>
</dbReference>
<dbReference type="PANTHER" id="PTHR21139">
    <property type="entry name" value="TRIOSEPHOSPHATE ISOMERASE"/>
    <property type="match status" value="1"/>
</dbReference>
<dbReference type="InterPro" id="IPR013785">
    <property type="entry name" value="Aldolase_TIM"/>
</dbReference>
<comment type="pathway">
    <text evidence="1 7 8">Carbohydrate degradation; glycolysis; D-glyceraldehyde 3-phosphate from glycerone phosphate: step 1/1.</text>
</comment>
<feature type="active site" description="Electrophile" evidence="7">
    <location>
        <position position="95"/>
    </location>
</feature>
<dbReference type="PROSITE" id="PS51440">
    <property type="entry name" value="TIM_2"/>
    <property type="match status" value="1"/>
</dbReference>
<feature type="binding site" evidence="7">
    <location>
        <position position="173"/>
    </location>
    <ligand>
        <name>substrate</name>
    </ligand>
</feature>
<comment type="subcellular location">
    <subcellularLocation>
        <location evidence="7 8">Cytoplasm</location>
    </subcellularLocation>
</comment>
<dbReference type="GO" id="GO:0004807">
    <property type="term" value="F:triose-phosphate isomerase activity"/>
    <property type="evidence" value="ECO:0007669"/>
    <property type="project" value="UniProtKB-UniRule"/>
</dbReference>
<keyword evidence="3 7" id="KW-0312">Gluconeogenesis</keyword>
<sequence>MRKLIVAGNWKMNKTNTEAVKTVSELKELVKDVKNVEVVVGVPFTALSDVAKELKDSNVKVAAENMHWEEKGAFTGEISPLMLKDINVEYVILGHSERREYFGETNEIVNKKVKSALAHDLKPILCVGEQLEDRESGNTEKVVEDHVVGGLKDLTKEDMLNVVVAYEPVWAIGTGKTATPAQAEEVHKFIRGLIAKLYDEETANEITIQYGGSMKPANAEELISQKNIDGGLVGGASLIPEDFSKIVKSAK</sequence>
<dbReference type="FunFam" id="3.20.20.70:FF:000016">
    <property type="entry name" value="Triosephosphate isomerase"/>
    <property type="match status" value="1"/>
</dbReference>
<dbReference type="PANTHER" id="PTHR21139:SF42">
    <property type="entry name" value="TRIOSEPHOSPHATE ISOMERASE"/>
    <property type="match status" value="1"/>
</dbReference>
<dbReference type="SUPFAM" id="SSF51351">
    <property type="entry name" value="Triosephosphate isomerase (TIM)"/>
    <property type="match status" value="1"/>
</dbReference>
<evidence type="ECO:0000313" key="10">
    <source>
        <dbReference type="Proteomes" id="UP001321582"/>
    </source>
</evidence>
<dbReference type="EMBL" id="AP027059">
    <property type="protein sequence ID" value="BDU50137.1"/>
    <property type="molecule type" value="Genomic_DNA"/>
</dbReference>
<dbReference type="PROSITE" id="PS00171">
    <property type="entry name" value="TIM_1"/>
    <property type="match status" value="1"/>
</dbReference>
<dbReference type="NCBIfam" id="TIGR00419">
    <property type="entry name" value="tim"/>
    <property type="match status" value="1"/>
</dbReference>
<keyword evidence="5 7" id="KW-0324">Glycolysis</keyword>
<dbReference type="InterPro" id="IPR020861">
    <property type="entry name" value="Triosephosphate_isomerase_AS"/>
</dbReference>
<dbReference type="GO" id="GO:0006096">
    <property type="term" value="P:glycolytic process"/>
    <property type="evidence" value="ECO:0007669"/>
    <property type="project" value="UniProtKB-UniRule"/>
</dbReference>
<name>A0AAU9DFH8_9FUSO</name>
<comment type="subunit">
    <text evidence="7 8">Homodimer.</text>
</comment>